<feature type="compositionally biased region" description="Basic and acidic residues" evidence="1">
    <location>
        <begin position="123"/>
        <end position="134"/>
    </location>
</feature>
<feature type="domain" description="J" evidence="2">
    <location>
        <begin position="245"/>
        <end position="306"/>
    </location>
</feature>
<dbReference type="InterPro" id="IPR036869">
    <property type="entry name" value="J_dom_sf"/>
</dbReference>
<dbReference type="Proteomes" id="UP001055439">
    <property type="component" value="Chromosome 8"/>
</dbReference>
<protein>
    <submittedName>
        <fullName evidence="3">DnaJ domain</fullName>
    </submittedName>
</protein>
<dbReference type="CDD" id="cd06257">
    <property type="entry name" value="DnaJ"/>
    <property type="match status" value="1"/>
</dbReference>
<dbReference type="InterPro" id="IPR001623">
    <property type="entry name" value="DnaJ_domain"/>
</dbReference>
<dbReference type="SUPFAM" id="SSF46565">
    <property type="entry name" value="Chaperone J-domain"/>
    <property type="match status" value="1"/>
</dbReference>
<feature type="compositionally biased region" description="Basic residues" evidence="1">
    <location>
        <begin position="135"/>
        <end position="156"/>
    </location>
</feature>
<evidence type="ECO:0000313" key="3">
    <source>
        <dbReference type="EMBL" id="URE34354.1"/>
    </source>
</evidence>
<dbReference type="GO" id="GO:0005783">
    <property type="term" value="C:endoplasmic reticulum"/>
    <property type="evidence" value="ECO:0007669"/>
    <property type="project" value="UniProtKB-ARBA"/>
</dbReference>
<evidence type="ECO:0000256" key="1">
    <source>
        <dbReference type="SAM" id="MobiDB-lite"/>
    </source>
</evidence>
<gene>
    <name evidence="3" type="ORF">MUK42_12907</name>
</gene>
<dbReference type="OrthoDB" id="10250354at2759"/>
<dbReference type="PROSITE" id="PS50076">
    <property type="entry name" value="DNAJ_2"/>
    <property type="match status" value="1"/>
</dbReference>
<name>A0A9E7L1B4_9LILI</name>
<dbReference type="SMART" id="SM00271">
    <property type="entry name" value="DnaJ"/>
    <property type="match status" value="1"/>
</dbReference>
<evidence type="ECO:0000259" key="2">
    <source>
        <dbReference type="PROSITE" id="PS50076"/>
    </source>
</evidence>
<dbReference type="AlphaFoldDB" id="A0A9E7L1B4"/>
<reference evidence="3" key="1">
    <citation type="submission" date="2022-05" db="EMBL/GenBank/DDBJ databases">
        <title>The Musa troglodytarum L. genome provides insights into the mechanism of non-climacteric behaviour and enrichment of carotenoids.</title>
        <authorList>
            <person name="Wang J."/>
        </authorList>
    </citation>
    <scope>NUCLEOTIDE SEQUENCE</scope>
    <source>
        <tissue evidence="3">Leaf</tissue>
    </source>
</reference>
<dbReference type="Pfam" id="PF00226">
    <property type="entry name" value="DnaJ"/>
    <property type="match status" value="1"/>
</dbReference>
<dbReference type="Gene3D" id="1.10.287.110">
    <property type="entry name" value="DnaJ domain"/>
    <property type="match status" value="1"/>
</dbReference>
<sequence length="308" mass="35491">MHRDASGGLEERAQVTGMEFPLAANRFRSVPLISGLPRQTQLQFGPRGGMKEDMKNHQSASIHILVTKPSYEQNYIRYSVHQKRADARGALKNILFNETHSKQYFQDEDITWRADRKSSRNFKVEDSSYESDKHQRPKYTGKAKHQRTSNHQKGKCGRIQCRKNGQSFDDEDDDYGHPNTKFSASFGGQRCFTWSFNSQDRLHFENFTNGFEWRDHSQQAKARTRVWSESDIEEEDESSDIGLQSHRFALGLPMMGPLKLDDVKCAFRSSALKWHPDKHEGTSQAVAEEKFKLCVEAYKTLCKSLKSS</sequence>
<feature type="region of interest" description="Disordered" evidence="1">
    <location>
        <begin position="123"/>
        <end position="156"/>
    </location>
</feature>
<dbReference type="PANTHER" id="PTHR45376:SF5">
    <property type="entry name" value="CHAPERONE DNAJ-DOMAIN SUPERFAMILY PROTEIN"/>
    <property type="match status" value="1"/>
</dbReference>
<proteinExistence type="predicted"/>
<dbReference type="EMBL" id="CP097510">
    <property type="protein sequence ID" value="URE34354.1"/>
    <property type="molecule type" value="Genomic_DNA"/>
</dbReference>
<organism evidence="3 4">
    <name type="scientific">Musa troglodytarum</name>
    <name type="common">fe'i banana</name>
    <dbReference type="NCBI Taxonomy" id="320322"/>
    <lineage>
        <taxon>Eukaryota</taxon>
        <taxon>Viridiplantae</taxon>
        <taxon>Streptophyta</taxon>
        <taxon>Embryophyta</taxon>
        <taxon>Tracheophyta</taxon>
        <taxon>Spermatophyta</taxon>
        <taxon>Magnoliopsida</taxon>
        <taxon>Liliopsida</taxon>
        <taxon>Zingiberales</taxon>
        <taxon>Musaceae</taxon>
        <taxon>Musa</taxon>
    </lineage>
</organism>
<accession>A0A9E7L1B4</accession>
<keyword evidence="4" id="KW-1185">Reference proteome</keyword>
<dbReference type="PANTHER" id="PTHR45376">
    <property type="entry name" value="CHAPERONE DNAJ-DOMAIN SUPERFAMILY PROTEIN-RELATED"/>
    <property type="match status" value="1"/>
</dbReference>
<evidence type="ECO:0000313" key="4">
    <source>
        <dbReference type="Proteomes" id="UP001055439"/>
    </source>
</evidence>